<dbReference type="SMART" id="SM00421">
    <property type="entry name" value="HTH_LUXR"/>
    <property type="match status" value="1"/>
</dbReference>
<dbReference type="Proteomes" id="UP000030063">
    <property type="component" value="Unassembled WGS sequence"/>
</dbReference>
<dbReference type="EMBL" id="AWSQ01000004">
    <property type="protein sequence ID" value="KFX69303.1"/>
    <property type="molecule type" value="Genomic_DNA"/>
</dbReference>
<dbReference type="InterPro" id="IPR016032">
    <property type="entry name" value="Sig_transdc_resp-reg_C-effctor"/>
</dbReference>
<dbReference type="SUPFAM" id="SSF46894">
    <property type="entry name" value="C-terminal effector domain of the bipartite response regulators"/>
    <property type="match status" value="1"/>
</dbReference>
<evidence type="ECO:0000256" key="3">
    <source>
        <dbReference type="ARBA" id="ARBA00023163"/>
    </source>
</evidence>
<dbReference type="Gene3D" id="3.40.50.2300">
    <property type="match status" value="1"/>
</dbReference>
<dbReference type="InterPro" id="IPR036388">
    <property type="entry name" value="WH-like_DNA-bd_sf"/>
</dbReference>
<evidence type="ECO:0000313" key="6">
    <source>
        <dbReference type="Proteomes" id="UP000030063"/>
    </source>
</evidence>
<protein>
    <submittedName>
        <fullName evidence="5">XRE family transcriptional regulator</fullName>
    </submittedName>
</protein>
<dbReference type="GO" id="GO:0006355">
    <property type="term" value="P:regulation of DNA-templated transcription"/>
    <property type="evidence" value="ECO:0007669"/>
    <property type="project" value="InterPro"/>
</dbReference>
<gene>
    <name evidence="5" type="ORF">TMS3_0117755</name>
</gene>
<keyword evidence="3" id="KW-0804">Transcription</keyword>
<dbReference type="InterPro" id="IPR000792">
    <property type="entry name" value="Tscrpt_reg_LuxR_C"/>
</dbReference>
<evidence type="ECO:0000256" key="2">
    <source>
        <dbReference type="ARBA" id="ARBA00023125"/>
    </source>
</evidence>
<dbReference type="eggNOG" id="COG2197">
    <property type="taxonomic scope" value="Bacteria"/>
</dbReference>
<dbReference type="PROSITE" id="PS00622">
    <property type="entry name" value="HTH_LUXR_1"/>
    <property type="match status" value="1"/>
</dbReference>
<keyword evidence="2" id="KW-0238">DNA-binding</keyword>
<reference evidence="5 6" key="1">
    <citation type="journal article" date="2014" name="Genome Announc.">
        <title>Draft Genome Sequence of Petroleum Oil-Degrading Marine Bacterium Pseudomonas taeanensis Strain MS-3, Isolated from a Crude Oil-Contaminated Seashore.</title>
        <authorList>
            <person name="Lee S.Y."/>
            <person name="Kim S.H."/>
            <person name="Lee D.G."/>
            <person name="Shin S."/>
            <person name="Yun S.H."/>
            <person name="Choi C.W."/>
            <person name="Chung Y.H."/>
            <person name="Choi J.S."/>
            <person name="Kahng H.Y."/>
            <person name="Kim S.I."/>
        </authorList>
    </citation>
    <scope>NUCLEOTIDE SEQUENCE [LARGE SCALE GENOMIC DNA]</scope>
    <source>
        <strain evidence="5 6">MS-3</strain>
    </source>
</reference>
<dbReference type="STRING" id="1395571.TMS3_0117755"/>
<keyword evidence="1" id="KW-0805">Transcription regulation</keyword>
<name>A0A0A1YK10_9PSED</name>
<dbReference type="PRINTS" id="PR00038">
    <property type="entry name" value="HTHLUXR"/>
</dbReference>
<dbReference type="AlphaFoldDB" id="A0A0A1YK10"/>
<dbReference type="PROSITE" id="PS50043">
    <property type="entry name" value="HTH_LUXR_2"/>
    <property type="match status" value="1"/>
</dbReference>
<dbReference type="Pfam" id="PF00196">
    <property type="entry name" value="GerE"/>
    <property type="match status" value="1"/>
</dbReference>
<sequence length="189" mass="21027">MGRLFHHFLGHGAEVRLQLCRPDEIDKAETELWILDVGSVELQQLSPLLERLLTQAPLALVNVSETQAQQLVEKHPWIGGIFSSHATREQLLAGIGVLLKGGTWMPRALMEHLLCQLRRLRESADALSELTQREQQILSLVGKGFSNAQIAEQLYVSPHTVKSHIHNLLGKLGATNRAEAVFRLRAALA</sequence>
<comment type="caution">
    <text evidence="5">The sequence shown here is derived from an EMBL/GenBank/DDBJ whole genome shotgun (WGS) entry which is preliminary data.</text>
</comment>
<feature type="domain" description="HTH luxR-type" evidence="4">
    <location>
        <begin position="123"/>
        <end position="188"/>
    </location>
</feature>
<proteinExistence type="predicted"/>
<evidence type="ECO:0000256" key="1">
    <source>
        <dbReference type="ARBA" id="ARBA00023015"/>
    </source>
</evidence>
<dbReference type="PANTHER" id="PTHR44688">
    <property type="entry name" value="DNA-BINDING TRANSCRIPTIONAL ACTIVATOR DEVR_DOSR"/>
    <property type="match status" value="1"/>
</dbReference>
<dbReference type="PANTHER" id="PTHR44688:SF16">
    <property type="entry name" value="DNA-BINDING TRANSCRIPTIONAL ACTIVATOR DEVR_DOSR"/>
    <property type="match status" value="1"/>
</dbReference>
<dbReference type="CDD" id="cd06170">
    <property type="entry name" value="LuxR_C_like"/>
    <property type="match status" value="1"/>
</dbReference>
<organism evidence="5 6">
    <name type="scientific">Pseudomonas taeanensis MS-3</name>
    <dbReference type="NCBI Taxonomy" id="1395571"/>
    <lineage>
        <taxon>Bacteria</taxon>
        <taxon>Pseudomonadati</taxon>
        <taxon>Pseudomonadota</taxon>
        <taxon>Gammaproteobacteria</taxon>
        <taxon>Pseudomonadales</taxon>
        <taxon>Pseudomonadaceae</taxon>
        <taxon>Pseudomonas</taxon>
    </lineage>
</organism>
<dbReference type="GO" id="GO:0003677">
    <property type="term" value="F:DNA binding"/>
    <property type="evidence" value="ECO:0007669"/>
    <property type="project" value="UniProtKB-KW"/>
</dbReference>
<keyword evidence="6" id="KW-1185">Reference proteome</keyword>
<accession>A0A0A1YK10</accession>
<dbReference type="Gene3D" id="1.10.10.10">
    <property type="entry name" value="Winged helix-like DNA-binding domain superfamily/Winged helix DNA-binding domain"/>
    <property type="match status" value="1"/>
</dbReference>
<evidence type="ECO:0000259" key="4">
    <source>
        <dbReference type="PROSITE" id="PS50043"/>
    </source>
</evidence>
<evidence type="ECO:0000313" key="5">
    <source>
        <dbReference type="EMBL" id="KFX69303.1"/>
    </source>
</evidence>